<evidence type="ECO:0000313" key="3">
    <source>
        <dbReference type="EMBL" id="KAF2321372.1"/>
    </source>
</evidence>
<gene>
    <name evidence="3" type="ORF">GH714_040465</name>
</gene>
<accession>A0A6A6N5B7</accession>
<name>A0A6A6N5B7_HEVBR</name>
<dbReference type="PANTHER" id="PTHR35137:SF1">
    <property type="entry name" value="CHROMOPHORE LYASE CRL, CHLOROPLASTIC"/>
    <property type="match status" value="1"/>
</dbReference>
<protein>
    <submittedName>
        <fullName evidence="3">Uncharacterized protein</fullName>
    </submittedName>
</protein>
<organism evidence="3 4">
    <name type="scientific">Hevea brasiliensis</name>
    <name type="common">Para rubber tree</name>
    <name type="synonym">Siphonia brasiliensis</name>
    <dbReference type="NCBI Taxonomy" id="3981"/>
    <lineage>
        <taxon>Eukaryota</taxon>
        <taxon>Viridiplantae</taxon>
        <taxon>Streptophyta</taxon>
        <taxon>Embryophyta</taxon>
        <taxon>Tracheophyta</taxon>
        <taxon>Spermatophyta</taxon>
        <taxon>Magnoliopsida</taxon>
        <taxon>eudicotyledons</taxon>
        <taxon>Gunneridae</taxon>
        <taxon>Pentapetalae</taxon>
        <taxon>rosids</taxon>
        <taxon>fabids</taxon>
        <taxon>Malpighiales</taxon>
        <taxon>Euphorbiaceae</taxon>
        <taxon>Crotonoideae</taxon>
        <taxon>Micrandreae</taxon>
        <taxon>Hevea</taxon>
    </lineage>
</organism>
<keyword evidence="2" id="KW-0456">Lyase</keyword>
<dbReference type="PANTHER" id="PTHR35137">
    <property type="entry name" value="CHROMOPHORE LYASE CRL, CHLOROPLASTIC"/>
    <property type="match status" value="1"/>
</dbReference>
<dbReference type="Pfam" id="PF06206">
    <property type="entry name" value="CpeT"/>
    <property type="match status" value="1"/>
</dbReference>
<dbReference type="InterPro" id="IPR038672">
    <property type="entry name" value="CpcT/CpeT_sf"/>
</dbReference>
<dbReference type="Proteomes" id="UP000467840">
    <property type="component" value="Chromosome 10"/>
</dbReference>
<proteinExistence type="inferred from homology"/>
<evidence type="ECO:0000313" key="4">
    <source>
        <dbReference type="Proteomes" id="UP000467840"/>
    </source>
</evidence>
<dbReference type="AlphaFoldDB" id="A0A6A6N5B7"/>
<comment type="caution">
    <text evidence="3">The sequence shown here is derived from an EMBL/GenBank/DDBJ whole genome shotgun (WGS) entry which is preliminary data.</text>
</comment>
<evidence type="ECO:0000256" key="1">
    <source>
        <dbReference type="ARBA" id="ARBA00008206"/>
    </source>
</evidence>
<reference evidence="3 4" key="1">
    <citation type="journal article" date="2020" name="Mol. Plant">
        <title>The Chromosome-Based Rubber Tree Genome Provides New Insights into Spurge Genome Evolution and Rubber Biosynthesis.</title>
        <authorList>
            <person name="Liu J."/>
            <person name="Shi C."/>
            <person name="Shi C.C."/>
            <person name="Li W."/>
            <person name="Zhang Q.J."/>
            <person name="Zhang Y."/>
            <person name="Li K."/>
            <person name="Lu H.F."/>
            <person name="Shi C."/>
            <person name="Zhu S.T."/>
            <person name="Xiao Z.Y."/>
            <person name="Nan H."/>
            <person name="Yue Y."/>
            <person name="Zhu X.G."/>
            <person name="Wu Y."/>
            <person name="Hong X.N."/>
            <person name="Fan G.Y."/>
            <person name="Tong Y."/>
            <person name="Zhang D."/>
            <person name="Mao C.L."/>
            <person name="Liu Y.L."/>
            <person name="Hao S.J."/>
            <person name="Liu W.Q."/>
            <person name="Lv M.Q."/>
            <person name="Zhang H.B."/>
            <person name="Liu Y."/>
            <person name="Hu-Tang G.R."/>
            <person name="Wang J.P."/>
            <person name="Wang J.H."/>
            <person name="Sun Y.H."/>
            <person name="Ni S.B."/>
            <person name="Chen W.B."/>
            <person name="Zhang X.C."/>
            <person name="Jiao Y.N."/>
            <person name="Eichler E.E."/>
            <person name="Li G.H."/>
            <person name="Liu X."/>
            <person name="Gao L.Z."/>
        </authorList>
    </citation>
    <scope>NUCLEOTIDE SEQUENCE [LARGE SCALE GENOMIC DNA]</scope>
    <source>
        <strain evidence="4">cv. GT1</strain>
        <tissue evidence="3">Leaf</tissue>
    </source>
</reference>
<dbReference type="Gene3D" id="2.40.128.590">
    <property type="entry name" value="CpcT/CpeT domain"/>
    <property type="match status" value="1"/>
</dbReference>
<dbReference type="InterPro" id="IPR010404">
    <property type="entry name" value="CpcT/CpeT"/>
</dbReference>
<sequence length="364" mass="42358">MNNNAGNLQVVDLWYDWPNGRNFNIIQNQLGKLLYDLEWDNGTSYIYTLDSNQECRTLRFPVGVLRPNWLEGANYLGQQQVDGFLCNVWEKVDFIWYYEDVKTKRPVYWAFYTGMVAHVMTFEVGAVLEDKNWQAPVYCLRRVWRRGVLYLNLWLVVDLLGGYKVLEMGTGSESNGWSRARGLVVKTLVMIGSAILVKRLTKSTTRWDHARIVAQLLSGEKFSREQASRDPDNYFNIRMVTCPAAEMVDGSKVLYFEQAFWRTPQKPFRQRFYMVKPCPKELKCDVEVSSYVIRDAEEYKNFCDRPRDQRPLPEEVIGVWGVKEGPYEFKPAPASSINDMFSPLNSPPPQLMEKRIEGSFVLQE</sequence>
<dbReference type="CDD" id="cd16338">
    <property type="entry name" value="CpcT"/>
    <property type="match status" value="1"/>
</dbReference>
<dbReference type="GO" id="GO:0016829">
    <property type="term" value="F:lyase activity"/>
    <property type="evidence" value="ECO:0007669"/>
    <property type="project" value="UniProtKB-KW"/>
</dbReference>
<comment type="similarity">
    <text evidence="1">Belongs to the CpcT/CpeT biliprotein lyase family.</text>
</comment>
<keyword evidence="4" id="KW-1185">Reference proteome</keyword>
<evidence type="ECO:0000256" key="2">
    <source>
        <dbReference type="ARBA" id="ARBA00023239"/>
    </source>
</evidence>
<dbReference type="EMBL" id="JAAGAX010000003">
    <property type="protein sequence ID" value="KAF2321372.1"/>
    <property type="molecule type" value="Genomic_DNA"/>
</dbReference>